<evidence type="ECO:0000256" key="2">
    <source>
        <dbReference type="SAM" id="SignalP"/>
    </source>
</evidence>
<gene>
    <name evidence="3" type="ORF">O181_026550</name>
</gene>
<keyword evidence="4" id="KW-1185">Reference proteome</keyword>
<accession>A0A9Q3H2A4</accession>
<reference evidence="3" key="1">
    <citation type="submission" date="2021-03" db="EMBL/GenBank/DDBJ databases">
        <title>Draft genome sequence of rust myrtle Austropuccinia psidii MF-1, a brazilian biotype.</title>
        <authorList>
            <person name="Quecine M.C."/>
            <person name="Pachon D.M.R."/>
            <person name="Bonatelli M.L."/>
            <person name="Correr F.H."/>
            <person name="Franceschini L.M."/>
            <person name="Leite T.F."/>
            <person name="Margarido G.R.A."/>
            <person name="Almeida C.A."/>
            <person name="Ferrarezi J.A."/>
            <person name="Labate C.A."/>
        </authorList>
    </citation>
    <scope>NUCLEOTIDE SEQUENCE</scope>
    <source>
        <strain evidence="3">MF-1</strain>
    </source>
</reference>
<dbReference type="PANTHER" id="PTHR35396">
    <property type="entry name" value="SMALL SECRETED PROTEIN"/>
    <property type="match status" value="1"/>
</dbReference>
<protein>
    <submittedName>
        <fullName evidence="3">Uncharacterized protein</fullName>
    </submittedName>
</protein>
<dbReference type="Proteomes" id="UP000765509">
    <property type="component" value="Unassembled WGS sequence"/>
</dbReference>
<name>A0A9Q3H2A4_9BASI</name>
<feature type="compositionally biased region" description="Pro residues" evidence="1">
    <location>
        <begin position="151"/>
        <end position="179"/>
    </location>
</feature>
<comment type="caution">
    <text evidence="3">The sequence shown here is derived from an EMBL/GenBank/DDBJ whole genome shotgun (WGS) entry which is preliminary data.</text>
</comment>
<dbReference type="EMBL" id="AVOT02008832">
    <property type="protein sequence ID" value="MBW0486835.1"/>
    <property type="molecule type" value="Genomic_DNA"/>
</dbReference>
<evidence type="ECO:0000256" key="1">
    <source>
        <dbReference type="SAM" id="MobiDB-lite"/>
    </source>
</evidence>
<dbReference type="OrthoDB" id="2503968at2759"/>
<dbReference type="AlphaFoldDB" id="A0A9Q3H2A4"/>
<evidence type="ECO:0000313" key="3">
    <source>
        <dbReference type="EMBL" id="MBW0486835.1"/>
    </source>
</evidence>
<organism evidence="3 4">
    <name type="scientific">Austropuccinia psidii MF-1</name>
    <dbReference type="NCBI Taxonomy" id="1389203"/>
    <lineage>
        <taxon>Eukaryota</taxon>
        <taxon>Fungi</taxon>
        <taxon>Dikarya</taxon>
        <taxon>Basidiomycota</taxon>
        <taxon>Pucciniomycotina</taxon>
        <taxon>Pucciniomycetes</taxon>
        <taxon>Pucciniales</taxon>
        <taxon>Sphaerophragmiaceae</taxon>
        <taxon>Austropuccinia</taxon>
    </lineage>
</organism>
<proteinExistence type="predicted"/>
<dbReference type="PANTHER" id="PTHR35396:SF1">
    <property type="entry name" value="SMALL SECRETED PROTEIN"/>
    <property type="match status" value="1"/>
</dbReference>
<keyword evidence="2" id="KW-0732">Signal</keyword>
<feature type="chain" id="PRO_5040352393" evidence="2">
    <location>
        <begin position="18"/>
        <end position="193"/>
    </location>
</feature>
<sequence>MLSFFLRFSLLVGAAFAAQQPVLDPPLGSPPAIGYLNNTAPKQSWTKTVKIIYKTYEIQQAQCARNIRVGKQKFSWFKIDEKRMNVKNSTYGFCFATDREPTPNDMEPSNLTASYFWFNFTGMSNGVGVGPVRDPNTGVPGYNSKDGKFHPFPPGYQDPDQPSAPQPVDPKPVTNPPNPKTKRTTIPKARARV</sequence>
<feature type="signal peptide" evidence="2">
    <location>
        <begin position="1"/>
        <end position="17"/>
    </location>
</feature>
<evidence type="ECO:0000313" key="4">
    <source>
        <dbReference type="Proteomes" id="UP000765509"/>
    </source>
</evidence>
<feature type="compositionally biased region" description="Basic residues" evidence="1">
    <location>
        <begin position="180"/>
        <end position="193"/>
    </location>
</feature>
<feature type="region of interest" description="Disordered" evidence="1">
    <location>
        <begin position="129"/>
        <end position="193"/>
    </location>
</feature>